<reference evidence="4" key="2">
    <citation type="submission" date="2023-11" db="UniProtKB">
        <authorList>
            <consortium name="WormBaseParasite"/>
        </authorList>
    </citation>
    <scope>IDENTIFICATION</scope>
</reference>
<dbReference type="WBParaSite" id="TREG1_49890.1">
    <property type="protein sequence ID" value="TREG1_49890.1"/>
    <property type="gene ID" value="TREG1_49890"/>
</dbReference>
<feature type="compositionally biased region" description="Pro residues" evidence="1">
    <location>
        <begin position="139"/>
        <end position="150"/>
    </location>
</feature>
<evidence type="ECO:0000313" key="3">
    <source>
        <dbReference type="Proteomes" id="UP000050795"/>
    </source>
</evidence>
<dbReference type="Proteomes" id="UP000050795">
    <property type="component" value="Unassembled WGS sequence"/>
</dbReference>
<feature type="compositionally biased region" description="Polar residues" evidence="1">
    <location>
        <begin position="80"/>
        <end position="110"/>
    </location>
</feature>
<proteinExistence type="predicted"/>
<accession>A0AA85K1V3</accession>
<feature type="compositionally biased region" description="Polar residues" evidence="1">
    <location>
        <begin position="153"/>
        <end position="167"/>
    </location>
</feature>
<feature type="compositionally biased region" description="Low complexity" evidence="1">
    <location>
        <begin position="126"/>
        <end position="138"/>
    </location>
</feature>
<protein>
    <recommendedName>
        <fullName evidence="2">CRIB domain-containing protein</fullName>
    </recommendedName>
</protein>
<evidence type="ECO:0000313" key="4">
    <source>
        <dbReference type="WBParaSite" id="TREG1_49890.1"/>
    </source>
</evidence>
<reference evidence="3" key="1">
    <citation type="submission" date="2022-06" db="EMBL/GenBank/DDBJ databases">
        <authorList>
            <person name="Berger JAMES D."/>
            <person name="Berger JAMES D."/>
        </authorList>
    </citation>
    <scope>NUCLEOTIDE SEQUENCE [LARGE SCALE GENOMIC DNA]</scope>
</reference>
<sequence>MFCCIPNNIETRRVKIDRYSIGNPIDFRHVAHMGTSALYEDNVSNALGLLDHQSLPVHLKLIDLPKLSNNNTSLSSVPFVATKQSPTSNETKPSKRNSFLNATSMSSTSHETGRNIMRHSTHLSNLSPSRPPCLDLSLPLPPPPPPPPPLKIHNSSNSTESTRLTTK</sequence>
<dbReference type="AlphaFoldDB" id="A0AA85K1V3"/>
<organism evidence="3 4">
    <name type="scientific">Trichobilharzia regenti</name>
    <name type="common">Nasal bird schistosome</name>
    <dbReference type="NCBI Taxonomy" id="157069"/>
    <lineage>
        <taxon>Eukaryota</taxon>
        <taxon>Metazoa</taxon>
        <taxon>Spiralia</taxon>
        <taxon>Lophotrochozoa</taxon>
        <taxon>Platyhelminthes</taxon>
        <taxon>Trematoda</taxon>
        <taxon>Digenea</taxon>
        <taxon>Strigeidida</taxon>
        <taxon>Schistosomatoidea</taxon>
        <taxon>Schistosomatidae</taxon>
        <taxon>Trichobilharzia</taxon>
    </lineage>
</organism>
<feature type="region of interest" description="Disordered" evidence="1">
    <location>
        <begin position="80"/>
        <end position="167"/>
    </location>
</feature>
<evidence type="ECO:0000256" key="1">
    <source>
        <dbReference type="SAM" id="MobiDB-lite"/>
    </source>
</evidence>
<dbReference type="PROSITE" id="PS50108">
    <property type="entry name" value="CRIB"/>
    <property type="match status" value="1"/>
</dbReference>
<keyword evidence="3" id="KW-1185">Reference proteome</keyword>
<name>A0AA85K1V3_TRIRE</name>
<feature type="domain" description="CRIB" evidence="2">
    <location>
        <begin position="21"/>
        <end position="34"/>
    </location>
</feature>
<evidence type="ECO:0000259" key="2">
    <source>
        <dbReference type="PROSITE" id="PS50108"/>
    </source>
</evidence>
<dbReference type="InterPro" id="IPR000095">
    <property type="entry name" value="CRIB_dom"/>
</dbReference>